<keyword evidence="1" id="KW-0813">Transport</keyword>
<keyword evidence="3" id="KW-0479">Metal-binding</keyword>
<dbReference type="AlphaFoldDB" id="A0A7R6PW48"/>
<dbReference type="Pfam" id="PF02754">
    <property type="entry name" value="CCG"/>
    <property type="match status" value="2"/>
</dbReference>
<keyword evidence="10" id="KW-1185">Reference proteome</keyword>
<evidence type="ECO:0000259" key="8">
    <source>
        <dbReference type="PROSITE" id="PS51379"/>
    </source>
</evidence>
<evidence type="ECO:0000256" key="4">
    <source>
        <dbReference type="ARBA" id="ARBA00022737"/>
    </source>
</evidence>
<dbReference type="GO" id="GO:0006089">
    <property type="term" value="P:lactate metabolic process"/>
    <property type="evidence" value="ECO:0007669"/>
    <property type="project" value="InterPro"/>
</dbReference>
<dbReference type="Gene3D" id="3.40.50.10420">
    <property type="entry name" value="NagB/RpiA/CoA transferase-like"/>
    <property type="match status" value="1"/>
</dbReference>
<evidence type="ECO:0000256" key="2">
    <source>
        <dbReference type="ARBA" id="ARBA00022485"/>
    </source>
</evidence>
<dbReference type="InterPro" id="IPR004017">
    <property type="entry name" value="Cys_rich_dom"/>
</dbReference>
<keyword evidence="7" id="KW-0411">Iron-sulfur</keyword>
<dbReference type="InterPro" id="IPR024185">
    <property type="entry name" value="FTHF_cligase-like_sf"/>
</dbReference>
<dbReference type="KEGG" id="thyd:TTHT_0031"/>
<name>A0A7R6PW48_9BACT</name>
<dbReference type="GO" id="GO:0016491">
    <property type="term" value="F:oxidoreductase activity"/>
    <property type="evidence" value="ECO:0007669"/>
    <property type="project" value="UniProtKB-ARBA"/>
</dbReference>
<dbReference type="GO" id="GO:0046872">
    <property type="term" value="F:metal ion binding"/>
    <property type="evidence" value="ECO:0007669"/>
    <property type="project" value="UniProtKB-KW"/>
</dbReference>
<dbReference type="SUPFAM" id="SSF46548">
    <property type="entry name" value="alpha-helical ferredoxin"/>
    <property type="match status" value="1"/>
</dbReference>
<sequence>MEQRSVTLWLFNLFNENVYRATNHTVEKKHKLFNEKKLNDLIPLAVEKRKKSLGNADKLWLEAKKNFEKNGIEVFFAENGKEARDFIKSKLKENELIVKGKSLTTEEIQLRQFLEKIGHEVIETDLGEWIIQQRNELPSHFTAPALHLSAEDVRKMINKKFKTKLSSNIQELTDFVRKHLREKFLKATTGIIGANFVIANPSTIIAVSNEGNISLSARLPEKIFVVTGYDRIYDNAENMENIQKLLTSSATGQYYTSYIDFIKKPLPHQEIFLIVLDNGRKALLNSEFKDAARCIRCASCLNICPVYKEIGGHKFGKVYHGGIGSLLTAFTGNKKDAGKIAEFCLRCGSCEPECPMEIPISKLVAKLSSNYNLPVYLKIPLKMMKESKNESEKKNKNLIFVGCAFRTPMFKKVNKKIKSYAKILNADIVEQGCCGMPHFYKGLLDESERRVKSLGEIFKNYETVYIPCSSGFSFLKERFGEKIKLMSVEVSKLYKNKKENNIKTYYHLPCHLKHLKDFNEKSELLKIIEIEDWEHEEKCCGSAGTFWISHPLISKKILSRKREKEQDFEIITSCPSCYIQLKRIFKERVKHSMEKF</sequence>
<evidence type="ECO:0000313" key="10">
    <source>
        <dbReference type="Proteomes" id="UP000595564"/>
    </source>
</evidence>
<dbReference type="PROSITE" id="PS00198">
    <property type="entry name" value="4FE4S_FER_1"/>
    <property type="match status" value="1"/>
</dbReference>
<keyword evidence="4" id="KW-0677">Repeat</keyword>
<keyword evidence="5" id="KW-0249">Electron transport</keyword>
<keyword evidence="6" id="KW-0408">Iron</keyword>
<dbReference type="PANTHER" id="PTHR47153:SF2">
    <property type="entry name" value="LACTATE UTILIZATION PROTEIN B"/>
    <property type="match status" value="1"/>
</dbReference>
<dbReference type="InterPro" id="IPR017900">
    <property type="entry name" value="4Fe4S_Fe_S_CS"/>
</dbReference>
<dbReference type="Pfam" id="PF13183">
    <property type="entry name" value="Fer4_8"/>
    <property type="match status" value="1"/>
</dbReference>
<gene>
    <name evidence="9" type="ORF">TTHT_0031</name>
</gene>
<dbReference type="InterPro" id="IPR009051">
    <property type="entry name" value="Helical_ferredxn"/>
</dbReference>
<evidence type="ECO:0000256" key="6">
    <source>
        <dbReference type="ARBA" id="ARBA00023004"/>
    </source>
</evidence>
<dbReference type="InterPro" id="IPR004452">
    <property type="entry name" value="LutB/LldF"/>
</dbReference>
<dbReference type="InterPro" id="IPR003741">
    <property type="entry name" value="LUD_dom"/>
</dbReference>
<evidence type="ECO:0000256" key="3">
    <source>
        <dbReference type="ARBA" id="ARBA00022723"/>
    </source>
</evidence>
<evidence type="ECO:0000256" key="1">
    <source>
        <dbReference type="ARBA" id="ARBA00022448"/>
    </source>
</evidence>
<keyword evidence="2" id="KW-0004">4Fe-4S</keyword>
<dbReference type="SUPFAM" id="SSF100950">
    <property type="entry name" value="NagB/RpiA/CoA transferase-like"/>
    <property type="match status" value="1"/>
</dbReference>
<dbReference type="Gene3D" id="1.10.1060.10">
    <property type="entry name" value="Alpha-helical ferredoxin"/>
    <property type="match status" value="1"/>
</dbReference>
<dbReference type="PROSITE" id="PS51379">
    <property type="entry name" value="4FE4S_FER_2"/>
    <property type="match status" value="1"/>
</dbReference>
<proteinExistence type="predicted"/>
<dbReference type="GO" id="GO:0051539">
    <property type="term" value="F:4 iron, 4 sulfur cluster binding"/>
    <property type="evidence" value="ECO:0007669"/>
    <property type="project" value="UniProtKB-KW"/>
</dbReference>
<dbReference type="InterPro" id="IPR017896">
    <property type="entry name" value="4Fe4S_Fe-S-bd"/>
</dbReference>
<accession>A0A7R6PW48</accession>
<dbReference type="Pfam" id="PF02589">
    <property type="entry name" value="LUD_dom"/>
    <property type="match status" value="1"/>
</dbReference>
<evidence type="ECO:0000256" key="7">
    <source>
        <dbReference type="ARBA" id="ARBA00023014"/>
    </source>
</evidence>
<dbReference type="PANTHER" id="PTHR47153">
    <property type="entry name" value="LACTATE UTILIZATION PROTEIN B"/>
    <property type="match status" value="1"/>
</dbReference>
<evidence type="ECO:0000313" key="9">
    <source>
        <dbReference type="EMBL" id="BBB31685.1"/>
    </source>
</evidence>
<organism evidence="9 10">
    <name type="scientific">Thermotomaculum hydrothermale</name>
    <dbReference type="NCBI Taxonomy" id="981385"/>
    <lineage>
        <taxon>Bacteria</taxon>
        <taxon>Pseudomonadati</taxon>
        <taxon>Acidobacteriota</taxon>
        <taxon>Holophagae</taxon>
        <taxon>Thermotomaculales</taxon>
        <taxon>Thermotomaculaceae</taxon>
        <taxon>Thermotomaculum</taxon>
    </lineage>
</organism>
<dbReference type="Proteomes" id="UP000595564">
    <property type="component" value="Chromosome"/>
</dbReference>
<protein>
    <recommendedName>
        <fullName evidence="8">4Fe-4S ferredoxin-type domain-containing protein</fullName>
    </recommendedName>
</protein>
<reference evidence="9 10" key="1">
    <citation type="journal article" date="2012" name="Extremophiles">
        <title>Thermotomaculum hydrothermale gen. nov., sp. nov., a novel heterotrophic thermophile within the phylum Acidobacteria from a deep-sea hydrothermal vent chimney in the Southern Okinawa Trough.</title>
        <authorList>
            <person name="Izumi H."/>
            <person name="Nunoura T."/>
            <person name="Miyazaki M."/>
            <person name="Mino S."/>
            <person name="Toki T."/>
            <person name="Takai K."/>
            <person name="Sako Y."/>
            <person name="Sawabe T."/>
            <person name="Nakagawa S."/>
        </authorList>
    </citation>
    <scope>NUCLEOTIDE SEQUENCE [LARGE SCALE GENOMIC DNA]</scope>
    <source>
        <strain evidence="9 10">AC55</strain>
    </source>
</reference>
<feature type="domain" description="4Fe-4S ferredoxin-type" evidence="8">
    <location>
        <begin position="285"/>
        <end position="315"/>
    </location>
</feature>
<dbReference type="EMBL" id="AP017470">
    <property type="protein sequence ID" value="BBB31685.1"/>
    <property type="molecule type" value="Genomic_DNA"/>
</dbReference>
<dbReference type="InterPro" id="IPR037171">
    <property type="entry name" value="NagB/RpiA_transferase-like"/>
</dbReference>
<evidence type="ECO:0000256" key="5">
    <source>
        <dbReference type="ARBA" id="ARBA00022982"/>
    </source>
</evidence>